<reference evidence="1" key="1">
    <citation type="submission" date="2022-03" db="EMBL/GenBank/DDBJ databases">
        <authorList>
            <person name="Martin C."/>
        </authorList>
    </citation>
    <scope>NUCLEOTIDE SEQUENCE</scope>
</reference>
<organism evidence="1 2">
    <name type="scientific">Owenia fusiformis</name>
    <name type="common">Polychaete worm</name>
    <dbReference type="NCBI Taxonomy" id="6347"/>
    <lineage>
        <taxon>Eukaryota</taxon>
        <taxon>Metazoa</taxon>
        <taxon>Spiralia</taxon>
        <taxon>Lophotrochozoa</taxon>
        <taxon>Annelida</taxon>
        <taxon>Polychaeta</taxon>
        <taxon>Sedentaria</taxon>
        <taxon>Canalipalpata</taxon>
        <taxon>Sabellida</taxon>
        <taxon>Oweniida</taxon>
        <taxon>Oweniidae</taxon>
        <taxon>Owenia</taxon>
    </lineage>
</organism>
<evidence type="ECO:0000313" key="1">
    <source>
        <dbReference type="EMBL" id="CAH1779472.1"/>
    </source>
</evidence>
<proteinExistence type="predicted"/>
<name>A0A8J1XSI9_OWEFU</name>
<gene>
    <name evidence="1" type="ORF">OFUS_LOCUS6278</name>
</gene>
<dbReference type="AlphaFoldDB" id="A0A8J1XSI9"/>
<dbReference type="Proteomes" id="UP000749559">
    <property type="component" value="Unassembled WGS sequence"/>
</dbReference>
<evidence type="ECO:0000313" key="2">
    <source>
        <dbReference type="Proteomes" id="UP000749559"/>
    </source>
</evidence>
<keyword evidence="2" id="KW-1185">Reference proteome</keyword>
<comment type="caution">
    <text evidence="1">The sequence shown here is derived from an EMBL/GenBank/DDBJ whole genome shotgun (WGS) entry which is preliminary data.</text>
</comment>
<dbReference type="EMBL" id="CAIIXF020000003">
    <property type="protein sequence ID" value="CAH1779472.1"/>
    <property type="molecule type" value="Genomic_DNA"/>
</dbReference>
<accession>A0A8J1XSI9</accession>
<protein>
    <submittedName>
        <fullName evidence="1">Uncharacterized protein</fullName>
    </submittedName>
</protein>
<sequence length="539" mass="62590">MPHKITLTENLFVKKALMIKMQFANMELRILTVVFLFQFANADTKSCDYLMVRRSDASKSIGRPTCSGKRVFIFEGKSVRSLDFCLSNACDSNATVVYYEAWQKCIAFKCESNKKNKDWAYNWVQLPEKRHTGQTYALPHSYIPQCYNSYFVKRSWNRSKGLKSKCILIASSTMSTDDLKRCMEKACDDKANALNFYKVQHRVAKCESLHCRWNESLGDINFEIEKMSDEYVNTTVNTYRLSHSTSTLRSCKSAFWNDSIQMSVQVPQCSTWGMFPDNLVEDDHNPPSLCRSGYNTFQRHPDFAKITAYVCNVNAEGTDWKYYDNGKYCFGKEKPTRWLNIPYPGIPVFDTGKSTFRVRYLKGQCKMSNCDDSERVNIVRDLRQCMIYAYEKNYNVINYFSNASLVICDLRNCSKLSNGEYDFKLSELMLTTGYDIYEFYEIKKEHHSDVDTSVSKFNEQMKETIVNIDSKTDLLIRKSTFNEQMDKVIDRIDRNTFTIKVQAIVQTIVIGIVVLISMIKYCIVDRKPDSMRQGYVNPN</sequence>